<organism evidence="7 8">
    <name type="scientific">Dermatophagoides farinae</name>
    <name type="common">American house dust mite</name>
    <dbReference type="NCBI Taxonomy" id="6954"/>
    <lineage>
        <taxon>Eukaryota</taxon>
        <taxon>Metazoa</taxon>
        <taxon>Ecdysozoa</taxon>
        <taxon>Arthropoda</taxon>
        <taxon>Chelicerata</taxon>
        <taxon>Arachnida</taxon>
        <taxon>Acari</taxon>
        <taxon>Acariformes</taxon>
        <taxon>Sarcoptiformes</taxon>
        <taxon>Astigmata</taxon>
        <taxon>Psoroptidia</taxon>
        <taxon>Analgoidea</taxon>
        <taxon>Pyroglyphidae</taxon>
        <taxon>Dermatophagoidinae</taxon>
        <taxon>Dermatophagoides</taxon>
    </lineage>
</organism>
<keyword evidence="3" id="KW-0677">Repeat</keyword>
<dbReference type="AlphaFoldDB" id="A0A922I7N2"/>
<feature type="repeat" description="WD" evidence="5">
    <location>
        <begin position="215"/>
        <end position="256"/>
    </location>
</feature>
<sequence>MKDKKLLKEIFTVEKRFDDIFRGDRIDLDQNGRILIAPCIECLNFIDLKSGQKIYKLSANEQKSQFTIDNGDDGKEECIVTFAYNSVEQNVVIAYTSGLLRHYSLTIIIDDVDKIEINHSLQRTWKSMHIGPIARIRFDTTGTLIATGGSDGTVKLWNLMQKYCTHNLKNHVRAVIQTITFAPRFTTDSYHIFVSGDDYGIHVWNLIDSKHLCVLEGHESKVTEILFTSNHQYFISGSRDKLVIIWNWHTMQKYRTMAVYEAIEAMILVPKRKFAQTLIDDDDNNEQVLVVAGDGGLLTLWDWKNGQQLFAQKQSVLAIHQNHDKDTSSSQQYTQINQLVYHPVSEQIVAISYDKDIVFHDVSTLKPTRQLVGTNDEVLDLKFIGQANRHIAVATNSPKIKVFDLDTSSCSFLIGHNDIVLTLAVFPYDRHLMISSSKDNSIRVWKFDNNDCHRAWCIYQGTGHTHSVTSLATSLLAGNLFFLSGSEDTTLKFWKLPNTETVFDSEQLSIENINDKPTNLRSKYTQSCHEKTINSIDVAPNDQLVATGSQDRTAKLWSLPNLKLISIFRGHRKGIWSVRFSPVDQILATGSADSTIKIWSIGTEQQTCLKTFQGHESSVLKLSFIDEGIQLLSSSSDGNLKIWSLQSNDCLATFDAHEGKVWAMDVTDDERTIVTGGDDSTIAIWMDRTEESKEKEQIRMEESIQNEQTLQNLLQQKHWPKALKMAIRFGHPLRCLTIMKEMLLEYSQTKILVENLVHELRRDQLLTLLDYSVHWNTNSKHWIIAHCVIRACFEQISPEEMEKMPEFQKKITKLLPYCERHLSRIQRLRQMTTFVDFVFEQMKLPEN</sequence>
<dbReference type="GO" id="GO:0000480">
    <property type="term" value="P:endonucleolytic cleavage in 5'-ETS of tricistronic rRNA transcript (SSU-rRNA, 5.8S rRNA, LSU-rRNA)"/>
    <property type="evidence" value="ECO:0007669"/>
    <property type="project" value="TreeGrafter"/>
</dbReference>
<feature type="repeat" description="WD" evidence="5">
    <location>
        <begin position="568"/>
        <end position="609"/>
    </location>
</feature>
<feature type="repeat" description="WD" evidence="5">
    <location>
        <begin position="126"/>
        <end position="159"/>
    </location>
</feature>
<dbReference type="InterPro" id="IPR020472">
    <property type="entry name" value="WD40_PAC1"/>
</dbReference>
<dbReference type="EMBL" id="ASGP02000002">
    <property type="protein sequence ID" value="KAH9522180.1"/>
    <property type="molecule type" value="Genomic_DNA"/>
</dbReference>
<dbReference type="Pfam" id="PF00400">
    <property type="entry name" value="WD40"/>
    <property type="match status" value="8"/>
</dbReference>
<dbReference type="InterPro" id="IPR013934">
    <property type="entry name" value="Utp13_C"/>
</dbReference>
<dbReference type="Pfam" id="PF08625">
    <property type="entry name" value="Utp13"/>
    <property type="match status" value="1"/>
</dbReference>
<feature type="repeat" description="WD" evidence="5">
    <location>
        <begin position="526"/>
        <end position="567"/>
    </location>
</feature>
<dbReference type="GO" id="GO:0030686">
    <property type="term" value="C:90S preribosome"/>
    <property type="evidence" value="ECO:0007669"/>
    <property type="project" value="TreeGrafter"/>
</dbReference>
<dbReference type="GO" id="GO:0034511">
    <property type="term" value="F:U3 snoRNA binding"/>
    <property type="evidence" value="ECO:0007669"/>
    <property type="project" value="TreeGrafter"/>
</dbReference>
<dbReference type="GO" id="GO:0000472">
    <property type="term" value="P:endonucleolytic cleavage to generate mature 5'-end of SSU-rRNA from (SSU-rRNA, 5.8S rRNA, LSU-rRNA)"/>
    <property type="evidence" value="ECO:0007669"/>
    <property type="project" value="TreeGrafter"/>
</dbReference>
<dbReference type="CDD" id="cd00200">
    <property type="entry name" value="WD40"/>
    <property type="match status" value="2"/>
</dbReference>
<evidence type="ECO:0000256" key="3">
    <source>
        <dbReference type="ARBA" id="ARBA00022737"/>
    </source>
</evidence>
<proteinExistence type="predicted"/>
<dbReference type="InterPro" id="IPR015943">
    <property type="entry name" value="WD40/YVTN_repeat-like_dom_sf"/>
</dbReference>
<evidence type="ECO:0000256" key="4">
    <source>
        <dbReference type="ARBA" id="ARBA00023242"/>
    </source>
</evidence>
<dbReference type="PROSITE" id="PS50082">
    <property type="entry name" value="WD_REPEATS_2"/>
    <property type="match status" value="8"/>
</dbReference>
<evidence type="ECO:0000313" key="8">
    <source>
        <dbReference type="Proteomes" id="UP000790347"/>
    </source>
</evidence>
<dbReference type="GO" id="GO:0032040">
    <property type="term" value="C:small-subunit processome"/>
    <property type="evidence" value="ECO:0007669"/>
    <property type="project" value="InterPro"/>
</dbReference>
<feature type="repeat" description="WD" evidence="5">
    <location>
        <begin position="413"/>
        <end position="455"/>
    </location>
</feature>
<dbReference type="InterPro" id="IPR001680">
    <property type="entry name" value="WD40_rpt"/>
</dbReference>
<feature type="repeat" description="WD" evidence="5">
    <location>
        <begin position="461"/>
        <end position="504"/>
    </location>
</feature>
<name>A0A922I7N2_DERFA</name>
<evidence type="ECO:0000259" key="6">
    <source>
        <dbReference type="Pfam" id="PF08625"/>
    </source>
</evidence>
<protein>
    <submittedName>
        <fullName evidence="7">Transducin (Beta)-like 3</fullName>
    </submittedName>
</protein>
<feature type="repeat" description="WD" evidence="5">
    <location>
        <begin position="654"/>
        <end position="685"/>
    </location>
</feature>
<accession>A0A922I7N2</accession>
<feature type="domain" description="U3 small nucleolar RNA-associated protein 13 C-terminal" evidence="6">
    <location>
        <begin position="707"/>
        <end position="842"/>
    </location>
</feature>
<evidence type="ECO:0000256" key="5">
    <source>
        <dbReference type="PROSITE-ProRule" id="PRU00221"/>
    </source>
</evidence>
<dbReference type="Proteomes" id="UP000790347">
    <property type="component" value="Unassembled WGS sequence"/>
</dbReference>
<gene>
    <name evidence="7" type="primary">TBL3</name>
    <name evidence="7" type="ORF">DERF_005778</name>
</gene>
<dbReference type="PROSITE" id="PS50294">
    <property type="entry name" value="WD_REPEATS_REGION"/>
    <property type="match status" value="7"/>
</dbReference>
<dbReference type="PANTHER" id="PTHR19854">
    <property type="entry name" value="TRANSDUCIN BETA-LIKE 3"/>
    <property type="match status" value="1"/>
</dbReference>
<comment type="subcellular location">
    <subcellularLocation>
        <location evidence="1">Nucleus</location>
        <location evidence="1">Nucleolus</location>
    </subcellularLocation>
</comment>
<reference evidence="7" key="1">
    <citation type="submission" date="2013-05" db="EMBL/GenBank/DDBJ databases">
        <authorList>
            <person name="Yim A.K.Y."/>
            <person name="Chan T.F."/>
            <person name="Ji K.M."/>
            <person name="Liu X.Y."/>
            <person name="Zhou J.W."/>
            <person name="Li R.Q."/>
            <person name="Yang K.Y."/>
            <person name="Li J."/>
            <person name="Li M."/>
            <person name="Law P.T.W."/>
            <person name="Wu Y.L."/>
            <person name="Cai Z.L."/>
            <person name="Qin H."/>
            <person name="Bao Y."/>
            <person name="Leung R.K.K."/>
            <person name="Ng P.K.S."/>
            <person name="Zou J."/>
            <person name="Zhong X.J."/>
            <person name="Ran P.X."/>
            <person name="Zhong N.S."/>
            <person name="Liu Z.G."/>
            <person name="Tsui S.K.W."/>
        </authorList>
    </citation>
    <scope>NUCLEOTIDE SEQUENCE</scope>
    <source>
        <strain evidence="7">Derf</strain>
        <tissue evidence="7">Whole organism</tissue>
    </source>
</reference>
<reference evidence="7" key="2">
    <citation type="journal article" date="2022" name="Res Sq">
        <title>Comparative Genomics Reveals Insights into the Divergent Evolution of Astigmatic Mites and Household Pest Adaptations.</title>
        <authorList>
            <person name="Xiong Q."/>
            <person name="Wan A.T.-Y."/>
            <person name="Liu X.-Y."/>
            <person name="Fung C.S.-H."/>
            <person name="Xiao X."/>
            <person name="Malainual N."/>
            <person name="Hou J."/>
            <person name="Wang L."/>
            <person name="Wang M."/>
            <person name="Yang K."/>
            <person name="Cui Y."/>
            <person name="Leung E."/>
            <person name="Nong W."/>
            <person name="Shin S.-K."/>
            <person name="Au S."/>
            <person name="Jeong K.Y."/>
            <person name="Chew F.T."/>
            <person name="Hui J."/>
            <person name="Leung T.F."/>
            <person name="Tungtrongchitr A."/>
            <person name="Zhong N."/>
            <person name="Liu Z."/>
            <person name="Tsui S."/>
        </authorList>
    </citation>
    <scope>NUCLEOTIDE SEQUENCE</scope>
    <source>
        <strain evidence="7">Derf</strain>
        <tissue evidence="7">Whole organism</tissue>
    </source>
</reference>
<dbReference type="PRINTS" id="PR00320">
    <property type="entry name" value="GPROTEINBRPT"/>
</dbReference>
<dbReference type="PANTHER" id="PTHR19854:SF15">
    <property type="entry name" value="TRANSDUCIN BETA-LIKE PROTEIN 3"/>
    <property type="match status" value="1"/>
</dbReference>
<dbReference type="PROSITE" id="PS00678">
    <property type="entry name" value="WD_REPEATS_1"/>
    <property type="match status" value="1"/>
</dbReference>
<dbReference type="InterPro" id="IPR019775">
    <property type="entry name" value="WD40_repeat_CS"/>
</dbReference>
<keyword evidence="2 5" id="KW-0853">WD repeat</keyword>
<dbReference type="InterPro" id="IPR036322">
    <property type="entry name" value="WD40_repeat_dom_sf"/>
</dbReference>
<dbReference type="SMART" id="SM00320">
    <property type="entry name" value="WD40"/>
    <property type="match status" value="12"/>
</dbReference>
<comment type="caution">
    <text evidence="7">The sequence shown here is derived from an EMBL/GenBank/DDBJ whole genome shotgun (WGS) entry which is preliminary data.</text>
</comment>
<dbReference type="SUPFAM" id="SSF50978">
    <property type="entry name" value="WD40 repeat-like"/>
    <property type="match status" value="2"/>
</dbReference>
<keyword evidence="8" id="KW-1185">Reference proteome</keyword>
<evidence type="ECO:0000313" key="7">
    <source>
        <dbReference type="EMBL" id="KAH9522180.1"/>
    </source>
</evidence>
<dbReference type="Gene3D" id="2.130.10.10">
    <property type="entry name" value="YVTN repeat-like/Quinoprotein amine dehydrogenase"/>
    <property type="match status" value="4"/>
</dbReference>
<keyword evidence="4" id="KW-0539">Nucleus</keyword>
<evidence type="ECO:0000256" key="1">
    <source>
        <dbReference type="ARBA" id="ARBA00004604"/>
    </source>
</evidence>
<evidence type="ECO:0000256" key="2">
    <source>
        <dbReference type="ARBA" id="ARBA00022574"/>
    </source>
</evidence>
<feature type="repeat" description="WD" evidence="5">
    <location>
        <begin position="612"/>
        <end position="653"/>
    </location>
</feature>